<keyword evidence="2" id="KW-1005">Bacterial flagellum biogenesis</keyword>
<keyword evidence="4" id="KW-0282">Flagellum</keyword>
<dbReference type="STRING" id="311180.SAMN04488050_105175"/>
<evidence type="ECO:0000256" key="3">
    <source>
        <dbReference type="ARBA" id="ARBA00022884"/>
    </source>
</evidence>
<protein>
    <submittedName>
        <fullName evidence="4">Flagellar protein FlbT</fullName>
    </submittedName>
</protein>
<keyword evidence="4" id="KW-0969">Cilium</keyword>
<evidence type="ECO:0000313" key="4">
    <source>
        <dbReference type="EMBL" id="SFS82439.1"/>
    </source>
</evidence>
<keyword evidence="1" id="KW-0678">Repressor</keyword>
<proteinExistence type="predicted"/>
<dbReference type="RefSeq" id="WP_092424404.1">
    <property type="nucleotide sequence ID" value="NZ_FNCL01000005.1"/>
</dbReference>
<dbReference type="GO" id="GO:0044781">
    <property type="term" value="P:bacterial-type flagellum organization"/>
    <property type="evidence" value="ECO:0007669"/>
    <property type="project" value="UniProtKB-KW"/>
</dbReference>
<evidence type="ECO:0000256" key="1">
    <source>
        <dbReference type="ARBA" id="ARBA00022491"/>
    </source>
</evidence>
<accession>A0A1I6SZL7</accession>
<keyword evidence="4" id="KW-0966">Cell projection</keyword>
<name>A0A1I6SZL7_9RHOB</name>
<organism evidence="4 5">
    <name type="scientific">Alloyangia pacifica</name>
    <dbReference type="NCBI Taxonomy" id="311180"/>
    <lineage>
        <taxon>Bacteria</taxon>
        <taxon>Pseudomonadati</taxon>
        <taxon>Pseudomonadota</taxon>
        <taxon>Alphaproteobacteria</taxon>
        <taxon>Rhodobacterales</taxon>
        <taxon>Roseobacteraceae</taxon>
        <taxon>Alloyangia</taxon>
    </lineage>
</organism>
<gene>
    <name evidence="4" type="ORF">SAMN04488050_105175</name>
</gene>
<dbReference type="EMBL" id="FOZW01000005">
    <property type="protein sequence ID" value="SFS82439.1"/>
    <property type="molecule type" value="Genomic_DNA"/>
</dbReference>
<keyword evidence="3" id="KW-0694">RNA-binding</keyword>
<evidence type="ECO:0000256" key="2">
    <source>
        <dbReference type="ARBA" id="ARBA00022795"/>
    </source>
</evidence>
<evidence type="ECO:0000313" key="5">
    <source>
        <dbReference type="Proteomes" id="UP000199392"/>
    </source>
</evidence>
<dbReference type="GO" id="GO:1902209">
    <property type="term" value="P:negative regulation of bacterial-type flagellum assembly"/>
    <property type="evidence" value="ECO:0007669"/>
    <property type="project" value="InterPro"/>
</dbReference>
<reference evidence="5" key="1">
    <citation type="submission" date="2016-10" db="EMBL/GenBank/DDBJ databases">
        <authorList>
            <person name="Varghese N."/>
            <person name="Submissions S."/>
        </authorList>
    </citation>
    <scope>NUCLEOTIDE SEQUENCE [LARGE SCALE GENOMIC DNA]</scope>
    <source>
        <strain evidence="5">DSM 26894</strain>
    </source>
</reference>
<dbReference type="InterPro" id="IPR009967">
    <property type="entry name" value="Flagellum_FlbT"/>
</dbReference>
<keyword evidence="5" id="KW-1185">Reference proteome</keyword>
<dbReference type="GO" id="GO:0048027">
    <property type="term" value="F:mRNA 5'-UTR binding"/>
    <property type="evidence" value="ECO:0007669"/>
    <property type="project" value="InterPro"/>
</dbReference>
<dbReference type="Proteomes" id="UP000199392">
    <property type="component" value="Unassembled WGS sequence"/>
</dbReference>
<dbReference type="GO" id="GO:0006402">
    <property type="term" value="P:mRNA catabolic process"/>
    <property type="evidence" value="ECO:0007669"/>
    <property type="project" value="InterPro"/>
</dbReference>
<dbReference type="Pfam" id="PF07378">
    <property type="entry name" value="FlbT"/>
    <property type="match status" value="1"/>
</dbReference>
<dbReference type="OrthoDB" id="8561314at2"/>
<sequence length="144" mass="16043">MALNLTLKPFERIVVNGCMMRNGGRKSTLTIENRADIIRETDLLKPEAAVTPVRAAYFLIQSALVYPERRDSLTKAAQQQLAKLATVFTAELSSHVFEAANNVSQGEYFTALRDLRPLLKREVEVLGPAGLDPVSPEDLPRIHR</sequence>
<dbReference type="AlphaFoldDB" id="A0A1I6SZL7"/>